<evidence type="ECO:0000259" key="3">
    <source>
        <dbReference type="PROSITE" id="PS50801"/>
    </source>
</evidence>
<evidence type="ECO:0000313" key="4">
    <source>
        <dbReference type="EMBL" id="VBA33430.1"/>
    </source>
</evidence>
<protein>
    <recommendedName>
        <fullName evidence="2">Anti-sigma factor antagonist</fullName>
    </recommendedName>
</protein>
<dbReference type="Proteomes" id="UP000273307">
    <property type="component" value="Unassembled WGS sequence"/>
</dbReference>
<dbReference type="Pfam" id="PF01740">
    <property type="entry name" value="STAS"/>
    <property type="match status" value="1"/>
</dbReference>
<accession>A0A498PPC0</accession>
<dbReference type="PANTHER" id="PTHR33495:SF13">
    <property type="entry name" value="ANTI-SIGMA-F FACTOR ANTAGONIST RSFB"/>
    <property type="match status" value="1"/>
</dbReference>
<dbReference type="PANTHER" id="PTHR33495">
    <property type="entry name" value="ANTI-SIGMA FACTOR ANTAGONIST TM_1081-RELATED-RELATED"/>
    <property type="match status" value="1"/>
</dbReference>
<name>A0A498PPC0_9MYCO</name>
<comment type="similarity">
    <text evidence="1 2">Belongs to the anti-sigma-factor antagonist family.</text>
</comment>
<dbReference type="InterPro" id="IPR002645">
    <property type="entry name" value="STAS_dom"/>
</dbReference>
<dbReference type="PROSITE" id="PS50801">
    <property type="entry name" value="STAS"/>
    <property type="match status" value="1"/>
</dbReference>
<keyword evidence="5" id="KW-1185">Reference proteome</keyword>
<dbReference type="InterPro" id="IPR036513">
    <property type="entry name" value="STAS_dom_sf"/>
</dbReference>
<dbReference type="Gene3D" id="3.30.750.24">
    <property type="entry name" value="STAS domain"/>
    <property type="match status" value="1"/>
</dbReference>
<evidence type="ECO:0000256" key="2">
    <source>
        <dbReference type="RuleBase" id="RU003749"/>
    </source>
</evidence>
<dbReference type="EMBL" id="UPHP01000009">
    <property type="protein sequence ID" value="VBA33430.1"/>
    <property type="molecule type" value="Genomic_DNA"/>
</dbReference>
<reference evidence="4 5" key="1">
    <citation type="submission" date="2018-09" db="EMBL/GenBank/DDBJ databases">
        <authorList>
            <person name="Tagini F."/>
        </authorList>
    </citation>
    <scope>NUCLEOTIDE SEQUENCE [LARGE SCALE GENOMIC DNA]</scope>
    <source>
        <strain evidence="4 5">MK136</strain>
    </source>
</reference>
<dbReference type="SUPFAM" id="SSF52091">
    <property type="entry name" value="SpoIIaa-like"/>
    <property type="match status" value="1"/>
</dbReference>
<dbReference type="AlphaFoldDB" id="A0A498PPC0"/>
<proteinExistence type="inferred from homology"/>
<feature type="domain" description="STAS" evidence="3">
    <location>
        <begin position="1"/>
        <end position="99"/>
    </location>
</feature>
<sequence length="107" mass="10930">MAVLRVAGEVDTVSAPLLTALIADVLANHPSALVIDLSDVAFFGSAGLQLLVQTNEMLTGSVGLAIVANTLVTSRPIKLTGLEVVLPLYDGVDEALCALCANTRGLG</sequence>
<evidence type="ECO:0000313" key="5">
    <source>
        <dbReference type="Proteomes" id="UP000273307"/>
    </source>
</evidence>
<dbReference type="NCBIfam" id="TIGR00377">
    <property type="entry name" value="ant_ant_sig"/>
    <property type="match status" value="1"/>
</dbReference>
<organism evidence="4 5">
    <name type="scientific">Mycobacterium attenuatum</name>
    <dbReference type="NCBI Taxonomy" id="2341086"/>
    <lineage>
        <taxon>Bacteria</taxon>
        <taxon>Bacillati</taxon>
        <taxon>Actinomycetota</taxon>
        <taxon>Actinomycetes</taxon>
        <taxon>Mycobacteriales</taxon>
        <taxon>Mycobacteriaceae</taxon>
        <taxon>Mycobacterium</taxon>
    </lineage>
</organism>
<gene>
    <name evidence="4" type="primary">rsfB_3</name>
    <name evidence="4" type="ORF">LAUMK136_00445</name>
</gene>
<evidence type="ECO:0000256" key="1">
    <source>
        <dbReference type="ARBA" id="ARBA00009013"/>
    </source>
</evidence>
<dbReference type="CDD" id="cd07043">
    <property type="entry name" value="STAS_anti-anti-sigma_factors"/>
    <property type="match status" value="1"/>
</dbReference>
<dbReference type="GO" id="GO:0043856">
    <property type="term" value="F:anti-sigma factor antagonist activity"/>
    <property type="evidence" value="ECO:0007669"/>
    <property type="project" value="InterPro"/>
</dbReference>
<dbReference type="InterPro" id="IPR003658">
    <property type="entry name" value="Anti-sigma_ant"/>
</dbReference>